<comment type="caution">
    <text evidence="1">The sequence shown here is derived from an EMBL/GenBank/DDBJ whole genome shotgun (WGS) entry which is preliminary data.</text>
</comment>
<dbReference type="AlphaFoldDB" id="A0A8I0D0E7"/>
<dbReference type="NCBIfam" id="NF045617">
    <property type="entry name" value="mostly_LP"/>
    <property type="match status" value="1"/>
</dbReference>
<organism evidence="1">
    <name type="scientific">Pseudomonas tritici</name>
    <dbReference type="NCBI Taxonomy" id="2745518"/>
    <lineage>
        <taxon>Bacteria</taxon>
        <taxon>Pseudomonadati</taxon>
        <taxon>Pseudomonadota</taxon>
        <taxon>Gammaproteobacteria</taxon>
        <taxon>Pseudomonadales</taxon>
        <taxon>Pseudomonadaceae</taxon>
        <taxon>Pseudomonas</taxon>
    </lineage>
</organism>
<reference evidence="1" key="1">
    <citation type="journal article" date="2020" name="Microorganisms">
        <title>Reliable Identification of Environmental Pseudomonas Isolates Using the rpoD Gene.</title>
        <authorList>
            <consortium name="The Broad Institute Genome Sequencing Platform"/>
            <person name="Girard L."/>
            <person name="Lood C."/>
            <person name="Rokni-Zadeh H."/>
            <person name="van Noort V."/>
            <person name="Lavigne R."/>
            <person name="De Mot R."/>
        </authorList>
    </citation>
    <scope>NUCLEOTIDE SEQUENCE [LARGE SCALE GENOMIC DNA]</scope>
    <source>
        <strain evidence="1">SWRI145</strain>
    </source>
</reference>
<protein>
    <recommendedName>
        <fullName evidence="2">Lipoprotein</fullName>
    </recommendedName>
</protein>
<evidence type="ECO:0008006" key="2">
    <source>
        <dbReference type="Google" id="ProtNLM"/>
    </source>
</evidence>
<name>A0A8I0D0E7_9PSED</name>
<gene>
    <name evidence="1" type="ORF">HU722_39025</name>
</gene>
<proteinExistence type="predicted"/>
<dbReference type="PROSITE" id="PS51257">
    <property type="entry name" value="PROKAR_LIPOPROTEIN"/>
    <property type="match status" value="1"/>
</dbReference>
<accession>A0A8I0D0E7</accession>
<evidence type="ECO:0000313" key="1">
    <source>
        <dbReference type="EMBL" id="MBC3297541.1"/>
    </source>
</evidence>
<dbReference type="EMBL" id="JABWQF010000034">
    <property type="protein sequence ID" value="MBC3297541.1"/>
    <property type="molecule type" value="Genomic_DNA"/>
</dbReference>
<sequence>MRRFFTLLPCFAILTGCGVGDRAAPWRSVLVDKEKVCFSVNKEGILSRYNISSTQGGKYKEFASEQTLSLSYPASCVKLALTPGYTYGVSYTLNNINYRYVFFIDNDWNVQSSQ</sequence>
<dbReference type="InterPro" id="IPR054657">
    <property type="entry name" value="T6SS_periplasmic_put"/>
</dbReference>